<dbReference type="Pfam" id="PF25767">
    <property type="entry name" value="ARM_TBCD_2nd"/>
    <property type="match status" value="1"/>
</dbReference>
<dbReference type="AlphaFoldDB" id="A0A1B2J5A1"/>
<dbReference type="OrthoDB" id="10253476at2759"/>
<protein>
    <submittedName>
        <fullName evidence="2">BA75_00340T0</fullName>
    </submittedName>
</protein>
<proteinExistence type="predicted"/>
<dbReference type="PANTHER" id="PTHR12658">
    <property type="entry name" value="BETA-TUBULIN COFACTOR D"/>
    <property type="match status" value="1"/>
</dbReference>
<dbReference type="SUPFAM" id="SSF48371">
    <property type="entry name" value="ARM repeat"/>
    <property type="match status" value="1"/>
</dbReference>
<feature type="domain" description="Tubulin-folding cofactor D ARM repeats" evidence="1">
    <location>
        <begin position="271"/>
        <end position="459"/>
    </location>
</feature>
<gene>
    <name evidence="2" type="primary">CIN1</name>
    <name evidence="2" type="ORF">ATY40_BA7500340</name>
</gene>
<dbReference type="Pfam" id="PF23579">
    <property type="entry name" value="ARM_TBCD"/>
    <property type="match status" value="1"/>
</dbReference>
<evidence type="ECO:0000313" key="2">
    <source>
        <dbReference type="EMBL" id="ANZ73159.1"/>
    </source>
</evidence>
<dbReference type="PANTHER" id="PTHR12658:SF0">
    <property type="entry name" value="TUBULIN-SPECIFIC CHAPERONE D"/>
    <property type="match status" value="1"/>
</dbReference>
<dbReference type="GO" id="GO:0007021">
    <property type="term" value="P:tubulin complex assembly"/>
    <property type="evidence" value="ECO:0007669"/>
    <property type="project" value="InterPro"/>
</dbReference>
<dbReference type="GO" id="GO:0000226">
    <property type="term" value="P:microtubule cytoskeleton organization"/>
    <property type="evidence" value="ECO:0007669"/>
    <property type="project" value="TreeGrafter"/>
</dbReference>
<reference evidence="2 3" key="1">
    <citation type="submission" date="2016-02" db="EMBL/GenBank/DDBJ databases">
        <title>Comparative genomic and transcriptomic foundation for Pichia pastoris.</title>
        <authorList>
            <person name="Love K.R."/>
            <person name="Shah K.A."/>
            <person name="Whittaker C.A."/>
            <person name="Wu J."/>
            <person name="Bartlett M.C."/>
            <person name="Ma D."/>
            <person name="Leeson R.L."/>
            <person name="Priest M."/>
            <person name="Young S.K."/>
            <person name="Love J.C."/>
        </authorList>
    </citation>
    <scope>NUCLEOTIDE SEQUENCE [LARGE SCALE GENOMIC DNA]</scope>
    <source>
        <strain evidence="2 3">ATCC 28485</strain>
    </source>
</reference>
<dbReference type="Proteomes" id="UP000094565">
    <property type="component" value="Chromosome 1"/>
</dbReference>
<dbReference type="InterPro" id="IPR058033">
    <property type="entry name" value="ARM_TBCD_2nd"/>
</dbReference>
<dbReference type="EMBL" id="CP014584">
    <property type="protein sequence ID" value="ANZ73159.1"/>
    <property type="molecule type" value="Genomic_DNA"/>
</dbReference>
<evidence type="ECO:0000259" key="1">
    <source>
        <dbReference type="Pfam" id="PF25767"/>
    </source>
</evidence>
<organism evidence="2 3">
    <name type="scientific">Komagataella pastoris</name>
    <name type="common">Yeast</name>
    <name type="synonym">Pichia pastoris</name>
    <dbReference type="NCBI Taxonomy" id="4922"/>
    <lineage>
        <taxon>Eukaryota</taxon>
        <taxon>Fungi</taxon>
        <taxon>Dikarya</taxon>
        <taxon>Ascomycota</taxon>
        <taxon>Saccharomycotina</taxon>
        <taxon>Pichiomycetes</taxon>
        <taxon>Pichiales</taxon>
        <taxon>Pichiaceae</taxon>
        <taxon>Komagataella</taxon>
    </lineage>
</organism>
<dbReference type="GO" id="GO:0048487">
    <property type="term" value="F:beta-tubulin binding"/>
    <property type="evidence" value="ECO:0007669"/>
    <property type="project" value="InterPro"/>
</dbReference>
<dbReference type="InterPro" id="IPR033162">
    <property type="entry name" value="TBCD"/>
</dbReference>
<accession>A0A1B2J5A1</accession>
<name>A0A1B2J5A1_PICPA</name>
<dbReference type="InterPro" id="IPR016024">
    <property type="entry name" value="ARM-type_fold"/>
</dbReference>
<dbReference type="GO" id="GO:0005096">
    <property type="term" value="F:GTPase activator activity"/>
    <property type="evidence" value="ECO:0007669"/>
    <property type="project" value="InterPro"/>
</dbReference>
<evidence type="ECO:0000313" key="3">
    <source>
        <dbReference type="Proteomes" id="UP000094565"/>
    </source>
</evidence>
<dbReference type="GO" id="GO:0007023">
    <property type="term" value="P:post-chaperonin tubulin folding pathway"/>
    <property type="evidence" value="ECO:0007669"/>
    <property type="project" value="InterPro"/>
</dbReference>
<sequence>MENSEIAIAKVADDLLDQIDTLLGRVLSKERNSQQKKDLIEKIQQFQPCPQLVDKSLRKFVSSLLISYQSNDLLDYPGSTDFSNTIGVIFYEITKLRGYKTVQHCLDSNFYLIDSLISRLENSREYEIGWQENCFLLLWLGVLILSPFPLAPDKNQSIFKLGSTFLNKVGKENEAACYLMANFVTRFKNSKVMSLFYESLPLRGTVNDKINFLRCNNLILKKTNHADILPFLDIQFENFVKELAETQDVVLLKLLIKNIGKIGVIFESTYQVDKVEDIINILLNYIDSKETVIRYTVSRQFGKLSHKLPEEFRKDIVNCLIEELDINLLSTKLNLDIQVNGDVIDINKYHGVLLVFSELALGSLIPCEFLQLLTSIICQTIFVVQQRLSYSIGNNVRDSSCFLSWSLIRKQMFRSREDCECLVVLFKQLMFSTCFDTDLMIRRASAAVIQELLGRYGDFVLATIAPRSEINKLKIKIIELLDYVKLGNLQRSFQLPIEIGDELEGFMRTDFIEFLKHLVIGWNYTVRCESSDILVKLLIKEGSPPDEIIDYLACLPNTDGSLMAISKLSSLLTSNNKIELASRLKPALDTFEFDFHISPFHKGQEYLLILSSLQYDLTDNNWETIFNIIRQDNREELYEAFKTLILNLKTEIPKKYTEKWKYYIENKNKITSKALGYCPSILNSNFEEFLSLIFNQKIDYEVRAGLIGSISYFLSNHEHGLHLERMIDLLEDYTITNQGDVGSYIRMAMMNLIENNLRKFKGYQNSIDVHLFRLSVETMERLRWKSLELLLKIHPEWQIYLQKEPRTNATHFHTMLEIYRHEVLIPLIAARNEQLSEISRSFWKGYAFSVGSSRSVGPEVKSALRPLVRMLITQEFNNDEFSQIFVNIMSNLKIVANPTDRDRANKLYNCTLSLIVKLIDANILTKIERNSLNTLFVRVYNLQLKAPIMRLGNCLATLKWIYQKAEENPDSKSIEMQHGIMQRLIDLSLKHKNSNVRQIGIQVLFELYYWKHQKQGAYDGTLELLKKLDWNDNGLGNYAGQLPF</sequence>
<keyword evidence="3" id="KW-1185">Reference proteome</keyword>